<dbReference type="Proteomes" id="UP000821845">
    <property type="component" value="Chromosome 7"/>
</dbReference>
<evidence type="ECO:0000313" key="1">
    <source>
        <dbReference type="EMBL" id="KAH6925600.1"/>
    </source>
</evidence>
<proteinExistence type="predicted"/>
<organism evidence="1 2">
    <name type="scientific">Hyalomma asiaticum</name>
    <name type="common">Tick</name>
    <dbReference type="NCBI Taxonomy" id="266040"/>
    <lineage>
        <taxon>Eukaryota</taxon>
        <taxon>Metazoa</taxon>
        <taxon>Ecdysozoa</taxon>
        <taxon>Arthropoda</taxon>
        <taxon>Chelicerata</taxon>
        <taxon>Arachnida</taxon>
        <taxon>Acari</taxon>
        <taxon>Parasitiformes</taxon>
        <taxon>Ixodida</taxon>
        <taxon>Ixodoidea</taxon>
        <taxon>Ixodidae</taxon>
        <taxon>Hyalomminae</taxon>
        <taxon>Hyalomma</taxon>
    </lineage>
</organism>
<sequence length="81" mass="9138">MHAFPRVHTCRERSLQLQRTDREVTCLKIGAPIDIHHLDLDVGSQLNALWDLAEQRSQAQRVALSTTTAGRQILQTLGYST</sequence>
<dbReference type="EMBL" id="CM023487">
    <property type="protein sequence ID" value="KAH6925600.1"/>
    <property type="molecule type" value="Genomic_DNA"/>
</dbReference>
<evidence type="ECO:0000313" key="2">
    <source>
        <dbReference type="Proteomes" id="UP000821845"/>
    </source>
</evidence>
<accession>A0ACB7RSX2</accession>
<reference evidence="1" key="1">
    <citation type="submission" date="2020-05" db="EMBL/GenBank/DDBJ databases">
        <title>Large-scale comparative analyses of tick genomes elucidate their genetic diversity and vector capacities.</title>
        <authorList>
            <person name="Jia N."/>
            <person name="Wang J."/>
            <person name="Shi W."/>
            <person name="Du L."/>
            <person name="Sun Y."/>
            <person name="Zhan W."/>
            <person name="Jiang J."/>
            <person name="Wang Q."/>
            <person name="Zhang B."/>
            <person name="Ji P."/>
            <person name="Sakyi L.B."/>
            <person name="Cui X."/>
            <person name="Yuan T."/>
            <person name="Jiang B."/>
            <person name="Yang W."/>
            <person name="Lam T.T.-Y."/>
            <person name="Chang Q."/>
            <person name="Ding S."/>
            <person name="Wang X."/>
            <person name="Zhu J."/>
            <person name="Ruan X."/>
            <person name="Zhao L."/>
            <person name="Wei J."/>
            <person name="Que T."/>
            <person name="Du C."/>
            <person name="Cheng J."/>
            <person name="Dai P."/>
            <person name="Han X."/>
            <person name="Huang E."/>
            <person name="Gao Y."/>
            <person name="Liu J."/>
            <person name="Shao H."/>
            <person name="Ye R."/>
            <person name="Li L."/>
            <person name="Wei W."/>
            <person name="Wang X."/>
            <person name="Wang C."/>
            <person name="Yang T."/>
            <person name="Huo Q."/>
            <person name="Li W."/>
            <person name="Guo W."/>
            <person name="Chen H."/>
            <person name="Zhou L."/>
            <person name="Ni X."/>
            <person name="Tian J."/>
            <person name="Zhou Y."/>
            <person name="Sheng Y."/>
            <person name="Liu T."/>
            <person name="Pan Y."/>
            <person name="Xia L."/>
            <person name="Li J."/>
            <person name="Zhao F."/>
            <person name="Cao W."/>
        </authorList>
    </citation>
    <scope>NUCLEOTIDE SEQUENCE</scope>
    <source>
        <strain evidence="1">Hyas-2018</strain>
    </source>
</reference>
<keyword evidence="2" id="KW-1185">Reference proteome</keyword>
<comment type="caution">
    <text evidence="1">The sequence shown here is derived from an EMBL/GenBank/DDBJ whole genome shotgun (WGS) entry which is preliminary data.</text>
</comment>
<gene>
    <name evidence="1" type="ORF">HPB50_007981</name>
</gene>
<name>A0ACB7RSX2_HYAAI</name>
<protein>
    <submittedName>
        <fullName evidence="1">Uncharacterized protein</fullName>
    </submittedName>
</protein>